<dbReference type="OrthoDB" id="335252at2157"/>
<evidence type="ECO:0000313" key="2">
    <source>
        <dbReference type="EMBL" id="KCZ70890.1"/>
    </source>
</evidence>
<reference evidence="2 3" key="1">
    <citation type="journal article" date="2013" name="Nature">
        <title>Anaerobic oxidation of methane coupled to nitrate reduction in a novel archaeal lineage.</title>
        <authorList>
            <person name="Haroon M.F."/>
            <person name="Hu S."/>
            <person name="Shi Y."/>
            <person name="Imelfort M."/>
            <person name="Keller J."/>
            <person name="Hugenholtz P."/>
            <person name="Yuan Z."/>
            <person name="Tyson G.W."/>
        </authorList>
    </citation>
    <scope>NUCLEOTIDE SEQUENCE [LARGE SCALE GENOMIC DNA]</scope>
    <source>
        <strain evidence="2 3">ANME-2d</strain>
    </source>
</reference>
<name>A0A062V685_9EURY</name>
<dbReference type="PATRIC" id="fig|1392998.3.peg.3217"/>
<accession>A0A062V685</accession>
<dbReference type="Proteomes" id="UP000027153">
    <property type="component" value="Unassembled WGS sequence"/>
</dbReference>
<gene>
    <name evidence="2" type="ORF">ANME2D_02916</name>
</gene>
<dbReference type="RefSeq" id="WP_052368944.1">
    <property type="nucleotide sequence ID" value="NZ_JMIY01000007.1"/>
</dbReference>
<dbReference type="SUPFAM" id="SSF50249">
    <property type="entry name" value="Nucleic acid-binding proteins"/>
    <property type="match status" value="3"/>
</dbReference>
<dbReference type="GO" id="GO:0010212">
    <property type="term" value="P:response to ionizing radiation"/>
    <property type="evidence" value="ECO:0007669"/>
    <property type="project" value="TreeGrafter"/>
</dbReference>
<dbReference type="EMBL" id="JMIY01000007">
    <property type="protein sequence ID" value="KCZ70890.1"/>
    <property type="molecule type" value="Genomic_DNA"/>
</dbReference>
<dbReference type="InterPro" id="IPR012340">
    <property type="entry name" value="NA-bd_OB-fold"/>
</dbReference>
<sequence>MENEFAPHVEEIKRALGNEIDDNSIITDLKKLLEYRVPLSEAKRSLIKKYGGTERSTALKLKDIKIGEHNIEVTGQVIELTKKTINIKSIENTIFSGIIRDETAARRFTAWDDFGLNVGDVINITNAYVRNWQEGPEINFGKKSSITKLTSTIQISQEDVQKKLSELRDGDVNIHTVFTILSIGLREINTRSGSKNILTGIAADEDTKLPLTSWVILPQLMAGSTVEIKNAFIRSFRGIPSLNINENSTVTKIDKSIEYKEPRRVMIGDIVKKEGAFDTIIEGNILSIRPGSGLISRCPECSRVIQRSVCRVHGRVNEKMDMRTKAIIDDGTGALTLVLDAGLTQKICGFTIEEAQQIAKAAISQKAVEDEIRKKLFGKMLTSRGNMSKGDFGTMFVASNIWESQNITKEKAIELLGRLGYHG</sequence>
<dbReference type="GO" id="GO:0000724">
    <property type="term" value="P:double-strand break repair via homologous recombination"/>
    <property type="evidence" value="ECO:0007669"/>
    <property type="project" value="TreeGrafter"/>
</dbReference>
<dbReference type="NCBIfam" id="NF005554">
    <property type="entry name" value="PRK07218.1"/>
    <property type="match status" value="1"/>
</dbReference>
<dbReference type="PANTHER" id="PTHR13356">
    <property type="entry name" value="OB FOLD NUCLEIC ACID BINDING PROTEIN-RELATED"/>
    <property type="match status" value="1"/>
</dbReference>
<dbReference type="PANTHER" id="PTHR13356:SF0">
    <property type="entry name" value="SOSS COMPLEX SUBUNIT B HOMOLOG"/>
    <property type="match status" value="1"/>
</dbReference>
<dbReference type="InterPro" id="IPR051231">
    <property type="entry name" value="SOSS-B"/>
</dbReference>
<dbReference type="AlphaFoldDB" id="A0A062V685"/>
<evidence type="ECO:0000313" key="3">
    <source>
        <dbReference type="Proteomes" id="UP000027153"/>
    </source>
</evidence>
<keyword evidence="1" id="KW-0238">DNA-binding</keyword>
<organism evidence="2 3">
    <name type="scientific">Candidatus Methanoperedens nitratireducens</name>
    <dbReference type="NCBI Taxonomy" id="1392998"/>
    <lineage>
        <taxon>Archaea</taxon>
        <taxon>Methanobacteriati</taxon>
        <taxon>Methanobacteriota</taxon>
        <taxon>Stenosarchaea group</taxon>
        <taxon>Methanomicrobia</taxon>
        <taxon>Methanosarcinales</taxon>
        <taxon>ANME-2 cluster</taxon>
        <taxon>Candidatus Methanoperedentaceae</taxon>
        <taxon>Candidatus Methanoperedens</taxon>
    </lineage>
</organism>
<comment type="caution">
    <text evidence="2">The sequence shown here is derived from an EMBL/GenBank/DDBJ whole genome shotgun (WGS) entry which is preliminary data.</text>
</comment>
<dbReference type="Gene3D" id="2.40.50.140">
    <property type="entry name" value="Nucleic acid-binding proteins"/>
    <property type="match status" value="2"/>
</dbReference>
<evidence type="ECO:0000256" key="1">
    <source>
        <dbReference type="ARBA" id="ARBA00023125"/>
    </source>
</evidence>
<dbReference type="CDD" id="cd04491">
    <property type="entry name" value="SoSSB_OBF"/>
    <property type="match status" value="1"/>
</dbReference>
<keyword evidence="3" id="KW-1185">Reference proteome</keyword>
<dbReference type="GO" id="GO:0003677">
    <property type="term" value="F:DNA binding"/>
    <property type="evidence" value="ECO:0007669"/>
    <property type="project" value="UniProtKB-KW"/>
</dbReference>
<proteinExistence type="predicted"/>
<protein>
    <submittedName>
        <fullName evidence="2">Uncharacterized protein</fullName>
    </submittedName>
</protein>